<dbReference type="GO" id="GO:0004672">
    <property type="term" value="F:protein kinase activity"/>
    <property type="evidence" value="ECO:0007669"/>
    <property type="project" value="InterPro"/>
</dbReference>
<proteinExistence type="predicted"/>
<dbReference type="Pfam" id="PF17667">
    <property type="entry name" value="Pkinase_fungal"/>
    <property type="match status" value="1"/>
</dbReference>
<dbReference type="SUPFAM" id="SSF56112">
    <property type="entry name" value="Protein kinase-like (PK-like)"/>
    <property type="match status" value="1"/>
</dbReference>
<dbReference type="PROSITE" id="PS00109">
    <property type="entry name" value="PROTEIN_KINASE_TYR"/>
    <property type="match status" value="1"/>
</dbReference>
<keyword evidence="3" id="KW-1185">Reference proteome</keyword>
<protein>
    <recommendedName>
        <fullName evidence="1">Fungal-type protein kinase domain-containing protein</fullName>
    </recommendedName>
</protein>
<organism evidence="2 3">
    <name type="scientific">Puccinia striiformis f. sp. tritici PST-78</name>
    <dbReference type="NCBI Taxonomy" id="1165861"/>
    <lineage>
        <taxon>Eukaryota</taxon>
        <taxon>Fungi</taxon>
        <taxon>Dikarya</taxon>
        <taxon>Basidiomycota</taxon>
        <taxon>Pucciniomycotina</taxon>
        <taxon>Pucciniomycetes</taxon>
        <taxon>Pucciniales</taxon>
        <taxon>Pucciniaceae</taxon>
        <taxon>Puccinia</taxon>
    </lineage>
</organism>
<dbReference type="InterPro" id="IPR008266">
    <property type="entry name" value="Tyr_kinase_AS"/>
</dbReference>
<dbReference type="PANTHER" id="PTHR38248">
    <property type="entry name" value="FUNK1 6"/>
    <property type="match status" value="1"/>
</dbReference>
<dbReference type="Gene3D" id="1.10.510.10">
    <property type="entry name" value="Transferase(Phosphotransferase) domain 1"/>
    <property type="match status" value="1"/>
</dbReference>
<evidence type="ECO:0000313" key="3">
    <source>
        <dbReference type="Proteomes" id="UP000054564"/>
    </source>
</evidence>
<feature type="domain" description="Fungal-type protein kinase" evidence="1">
    <location>
        <begin position="241"/>
        <end position="610"/>
    </location>
</feature>
<sequence length="707" mass="81535">MAQSANNFNIEQQDSLHNSLRNLLISLKINTVEQFFLREKTEIKKEIHQIHVNILASDVDGRLATSIWPMLSLYRSGCFEHFEPLIRVILADEPKTDQEMYELIEEQFNDFPSHPPFVSAGLVNSSTLCRHFFLLKHELKDRMYKDVPGLVKRFIQQHHYDPDLLMEPLEPFIDIKLKETVTDTSEKPMLKWLTSLVEHCSTWSNKRTNCQPPRTWRSCPDANLEGAVAQRKMDGAIMLRSSEDRYHIADVMVPFELKKNSSEIKDAALCLAKHVYEVFGSQHTRRYVIGFTLCGTSMRLWQFDRSGAMGSQSIDIRETKENLNKFVALILLFLTATNEVLGFDPTFVEIGDQASANTPRPQKILINTEPYPQELIIDYNIFRASGICGRGTTCWQAHLSGDRRQKFLVKDSWQPRHHKEEGDMLRDVTVQNIPHLARYHHHEDVYVANQLVDIEPHVRGGINYRSGQKFQSSDVSADSQEPTDFTDRVHRRLILKDVGKPIWTADSPVRLLEAIEGCIKGHWALLRAGYLHRDISINNLMIDNQTKDPDRKSFLIDLDMAIPYPLPNNEDHHERAGTKVFMSIGLLRGAYPHSFVDDLESFLWVLILICIYYPQHAQKRARPPGYDWNEHEPKALAAMKAGYLHYPKDLTDDFTPQYKSQPLIDCVHEFANIMRRPFVREAQPADLYAEIIGVLQQAQEKIKLSQS</sequence>
<dbReference type="OrthoDB" id="5592585at2759"/>
<dbReference type="AlphaFoldDB" id="A0A0L0W3Y7"/>
<dbReference type="EMBL" id="AJIL01000004">
    <property type="protein sequence ID" value="KNF06258.1"/>
    <property type="molecule type" value="Genomic_DNA"/>
</dbReference>
<reference evidence="3" key="1">
    <citation type="submission" date="2014-03" db="EMBL/GenBank/DDBJ databases">
        <title>The Genome Sequence of Puccinia striiformis f. sp. tritici PST-78.</title>
        <authorList>
            <consortium name="The Broad Institute Genome Sequencing Platform"/>
            <person name="Cuomo C."/>
            <person name="Hulbert S."/>
            <person name="Chen X."/>
            <person name="Walker B."/>
            <person name="Young S.K."/>
            <person name="Zeng Q."/>
            <person name="Gargeya S."/>
            <person name="Fitzgerald M."/>
            <person name="Haas B."/>
            <person name="Abouelleil A."/>
            <person name="Alvarado L."/>
            <person name="Arachchi H.M."/>
            <person name="Berlin A.M."/>
            <person name="Chapman S.B."/>
            <person name="Goldberg J."/>
            <person name="Griggs A."/>
            <person name="Gujja S."/>
            <person name="Hansen M."/>
            <person name="Howarth C."/>
            <person name="Imamovic A."/>
            <person name="Larimer J."/>
            <person name="McCowan C."/>
            <person name="Montmayeur A."/>
            <person name="Murphy C."/>
            <person name="Neiman D."/>
            <person name="Pearson M."/>
            <person name="Priest M."/>
            <person name="Roberts A."/>
            <person name="Saif S."/>
            <person name="Shea T."/>
            <person name="Sisk P."/>
            <person name="Sykes S."/>
            <person name="Wortman J."/>
            <person name="Nusbaum C."/>
            <person name="Birren B."/>
        </authorList>
    </citation>
    <scope>NUCLEOTIDE SEQUENCE [LARGE SCALE GENOMIC DNA]</scope>
    <source>
        <strain evidence="3">race PST-78</strain>
    </source>
</reference>
<comment type="caution">
    <text evidence="2">The sequence shown here is derived from an EMBL/GenBank/DDBJ whole genome shotgun (WGS) entry which is preliminary data.</text>
</comment>
<dbReference type="STRING" id="1165861.A0A0L0W3Y7"/>
<evidence type="ECO:0000313" key="2">
    <source>
        <dbReference type="EMBL" id="KNF06258.1"/>
    </source>
</evidence>
<evidence type="ECO:0000259" key="1">
    <source>
        <dbReference type="Pfam" id="PF17667"/>
    </source>
</evidence>
<gene>
    <name evidence="2" type="ORF">PSTG_00765</name>
</gene>
<dbReference type="PANTHER" id="PTHR38248:SF2">
    <property type="entry name" value="FUNK1 11"/>
    <property type="match status" value="1"/>
</dbReference>
<dbReference type="InterPro" id="IPR011009">
    <property type="entry name" value="Kinase-like_dom_sf"/>
</dbReference>
<dbReference type="Proteomes" id="UP000054564">
    <property type="component" value="Unassembled WGS sequence"/>
</dbReference>
<dbReference type="InterPro" id="IPR040976">
    <property type="entry name" value="Pkinase_fungal"/>
</dbReference>
<accession>A0A0L0W3Y7</accession>
<name>A0A0L0W3Y7_9BASI</name>